<feature type="region of interest" description="Disordered" evidence="1">
    <location>
        <begin position="91"/>
        <end position="113"/>
    </location>
</feature>
<gene>
    <name evidence="3" type="ORF">JTE90_023571</name>
</gene>
<feature type="region of interest" description="Disordered" evidence="1">
    <location>
        <begin position="20"/>
        <end position="51"/>
    </location>
</feature>
<dbReference type="EMBL" id="JAFNEN010000517">
    <property type="protein sequence ID" value="KAG8181408.1"/>
    <property type="molecule type" value="Genomic_DNA"/>
</dbReference>
<feature type="transmembrane region" description="Helical" evidence="2">
    <location>
        <begin position="564"/>
        <end position="583"/>
    </location>
</feature>
<feature type="compositionally biased region" description="Polar residues" evidence="1">
    <location>
        <begin position="287"/>
        <end position="301"/>
    </location>
</feature>
<organism evidence="3 4">
    <name type="scientific">Oedothorax gibbosus</name>
    <dbReference type="NCBI Taxonomy" id="931172"/>
    <lineage>
        <taxon>Eukaryota</taxon>
        <taxon>Metazoa</taxon>
        <taxon>Ecdysozoa</taxon>
        <taxon>Arthropoda</taxon>
        <taxon>Chelicerata</taxon>
        <taxon>Arachnida</taxon>
        <taxon>Araneae</taxon>
        <taxon>Araneomorphae</taxon>
        <taxon>Entelegynae</taxon>
        <taxon>Araneoidea</taxon>
        <taxon>Linyphiidae</taxon>
        <taxon>Erigoninae</taxon>
        <taxon>Oedothorax</taxon>
    </lineage>
</organism>
<keyword evidence="4" id="KW-1185">Reference proteome</keyword>
<comment type="caution">
    <text evidence="3">The sequence shown here is derived from an EMBL/GenBank/DDBJ whole genome shotgun (WGS) entry which is preliminary data.</text>
</comment>
<accession>A0AAV6UCH1</accession>
<keyword evidence="2" id="KW-0472">Membrane</keyword>
<sequence>MATKVTPELEEMLNLEIAMERSHHEFNESETGSSVSTKSSYSSVPDSAVLSSRAKAEWEKQFDKDFLEIEDRISRSTVELEEAYNSLKSRKKKKLEKDKLSEKNSVSKGNVDSTVELKESILGRMTEEGEDFEDTEFKERIPIKKYNLKNETSVSDGSEDKTTNKHIAEIEELEDKSLDETVGQELRNKTASQAFYASQERILRKIQKLEGQRKSSGSLKSDDQRNAAIAQNVDAVTNKQIEAKKNVYVLPENKIINKHKEEQDIIKRKDKISRALDTKVNVDATQKSNVSDSTKRTQIPKSRTGAVDDRQEVKDILEKQDTILRKALKCEEELEERQKSKSTKLMEPISSCRIDTVDDRQAETCIPLMDEETVSIDLNEERETSSVEVSQKNANGKTKWKYFRSLSGAKKSSVDWSDMRQRMRDRRNAASKACTCCTVFANAASKACTCCTVFASSVFLCFFYVAVIYGVSIAMVVIGSLYLDECPVQPYIPIYLVVGGSFGIFYNFISSCCQSDKRSCFDDIMSLFLFVWFILGCVWVYSVKHVEFYVTTDPDYCHKTCYNFAFWLLNVTFILLGALLGLACCAGCCVCLSG</sequence>
<evidence type="ECO:0000256" key="2">
    <source>
        <dbReference type="SAM" id="Phobius"/>
    </source>
</evidence>
<dbReference type="PANTHER" id="PTHR33444:SF7">
    <property type="entry name" value="TRANSMEMBRANE PROTEIN 272"/>
    <property type="match status" value="1"/>
</dbReference>
<dbReference type="PANTHER" id="PTHR33444">
    <property type="entry name" value="SI:DKEY-19B23.12-RELATED"/>
    <property type="match status" value="1"/>
</dbReference>
<feature type="transmembrane region" description="Helical" evidence="2">
    <location>
        <begin position="490"/>
        <end position="509"/>
    </location>
</feature>
<feature type="compositionally biased region" description="Low complexity" evidence="1">
    <location>
        <begin position="29"/>
        <end position="47"/>
    </location>
</feature>
<evidence type="ECO:0000313" key="4">
    <source>
        <dbReference type="Proteomes" id="UP000827092"/>
    </source>
</evidence>
<feature type="region of interest" description="Disordered" evidence="1">
    <location>
        <begin position="287"/>
        <end position="307"/>
    </location>
</feature>
<name>A0AAV6UCH1_9ARAC</name>
<dbReference type="Proteomes" id="UP000827092">
    <property type="component" value="Unassembled WGS sequence"/>
</dbReference>
<keyword evidence="2" id="KW-0812">Transmembrane</keyword>
<reference evidence="3 4" key="1">
    <citation type="journal article" date="2022" name="Nat. Ecol. Evol.">
        <title>A masculinizing supergene underlies an exaggerated male reproductive morph in a spider.</title>
        <authorList>
            <person name="Hendrickx F."/>
            <person name="De Corte Z."/>
            <person name="Sonet G."/>
            <person name="Van Belleghem S.M."/>
            <person name="Kostlbacher S."/>
            <person name="Vangestel C."/>
        </authorList>
    </citation>
    <scope>NUCLEOTIDE SEQUENCE [LARGE SCALE GENOMIC DNA]</scope>
    <source>
        <strain evidence="3">W744_W776</strain>
    </source>
</reference>
<keyword evidence="2" id="KW-1133">Transmembrane helix</keyword>
<evidence type="ECO:0000256" key="1">
    <source>
        <dbReference type="SAM" id="MobiDB-lite"/>
    </source>
</evidence>
<feature type="compositionally biased region" description="Polar residues" evidence="1">
    <location>
        <begin position="104"/>
        <end position="113"/>
    </location>
</feature>
<proteinExistence type="predicted"/>
<feature type="transmembrane region" description="Helical" evidence="2">
    <location>
        <begin position="524"/>
        <end position="543"/>
    </location>
</feature>
<feature type="transmembrane region" description="Helical" evidence="2">
    <location>
        <begin position="454"/>
        <end position="483"/>
    </location>
</feature>
<dbReference type="AlphaFoldDB" id="A0AAV6UCH1"/>
<dbReference type="InterPro" id="IPR040350">
    <property type="entry name" value="TMEM272"/>
</dbReference>
<protein>
    <submittedName>
        <fullName evidence="3">Uncharacterized protein</fullName>
    </submittedName>
</protein>
<evidence type="ECO:0000313" key="3">
    <source>
        <dbReference type="EMBL" id="KAG8181408.1"/>
    </source>
</evidence>